<evidence type="ECO:0000256" key="3">
    <source>
        <dbReference type="SAM" id="Phobius"/>
    </source>
</evidence>
<proteinExistence type="predicted"/>
<organism evidence="4 5">
    <name type="scientific">Seiridium unicorne</name>
    <dbReference type="NCBI Taxonomy" id="138068"/>
    <lineage>
        <taxon>Eukaryota</taxon>
        <taxon>Fungi</taxon>
        <taxon>Dikarya</taxon>
        <taxon>Ascomycota</taxon>
        <taxon>Pezizomycotina</taxon>
        <taxon>Sordariomycetes</taxon>
        <taxon>Xylariomycetidae</taxon>
        <taxon>Amphisphaeriales</taxon>
        <taxon>Sporocadaceae</taxon>
        <taxon>Seiridium</taxon>
    </lineage>
</organism>
<dbReference type="Proteomes" id="UP001408356">
    <property type="component" value="Unassembled WGS sequence"/>
</dbReference>
<protein>
    <submittedName>
        <fullName evidence="4">FAD/NAD(P)-binding domain-containing protein</fullName>
    </submittedName>
</protein>
<dbReference type="PANTHER" id="PTHR43872">
    <property type="entry name" value="MONOOXYGENASE, PUTATIVE (AFU_ORTHOLOGUE AFUA_8G02570)-RELATED"/>
    <property type="match status" value="1"/>
</dbReference>
<keyword evidence="3" id="KW-1133">Transmembrane helix</keyword>
<comment type="caution">
    <text evidence="4">The sequence shown here is derived from an EMBL/GenBank/DDBJ whole genome shotgun (WGS) entry which is preliminary data.</text>
</comment>
<accession>A0ABR2UFU7</accession>
<gene>
    <name evidence="4" type="ORF">SUNI508_02478</name>
</gene>
<name>A0ABR2UFU7_9PEZI</name>
<evidence type="ECO:0000256" key="2">
    <source>
        <dbReference type="ARBA" id="ARBA00023033"/>
    </source>
</evidence>
<comment type="cofactor">
    <cofactor evidence="1">
        <name>FAD</name>
        <dbReference type="ChEBI" id="CHEBI:57692"/>
    </cofactor>
</comment>
<keyword evidence="3" id="KW-0472">Membrane</keyword>
<keyword evidence="5" id="KW-1185">Reference proteome</keyword>
<dbReference type="InterPro" id="IPR051820">
    <property type="entry name" value="FAD-binding_MO"/>
</dbReference>
<keyword evidence="3" id="KW-0812">Transmembrane</keyword>
<sequence>MAYRRFHHIVFPYLFVLFCNCFPNAARGILRKETIKQLPRSVKQDPHFELTYNPWEQRICSDPDAVCFKALSPSNVRLIIGDIEQVMDTNIHIREGGSVDADVIVTATVFNMEMGKLHG</sequence>
<feature type="transmembrane region" description="Helical" evidence="3">
    <location>
        <begin position="6"/>
        <end position="26"/>
    </location>
</feature>
<evidence type="ECO:0000313" key="4">
    <source>
        <dbReference type="EMBL" id="KAK9413279.1"/>
    </source>
</evidence>
<reference evidence="4 5" key="1">
    <citation type="journal article" date="2024" name="J. Plant Pathol.">
        <title>Sequence and assembly of the genome of Seiridium unicorne, isolate CBS 538.82, causal agent of cypress canker disease.</title>
        <authorList>
            <person name="Scali E."/>
            <person name="Rocca G.D."/>
            <person name="Danti R."/>
            <person name="Garbelotto M."/>
            <person name="Barberini S."/>
            <person name="Baroncelli R."/>
            <person name="Emiliani G."/>
        </authorList>
    </citation>
    <scope>NUCLEOTIDE SEQUENCE [LARGE SCALE GENOMIC DNA]</scope>
    <source>
        <strain evidence="4 5">BM-138-508</strain>
    </source>
</reference>
<evidence type="ECO:0000256" key="1">
    <source>
        <dbReference type="ARBA" id="ARBA00001974"/>
    </source>
</evidence>
<evidence type="ECO:0000313" key="5">
    <source>
        <dbReference type="Proteomes" id="UP001408356"/>
    </source>
</evidence>
<keyword evidence="2" id="KW-0503">Monooxygenase</keyword>
<dbReference type="PANTHER" id="PTHR43872:SF1">
    <property type="entry name" value="MONOOXYGENASE, PUTATIVE (AFU_ORTHOLOGUE AFUA_8G02570)-RELATED"/>
    <property type="match status" value="1"/>
</dbReference>
<dbReference type="EMBL" id="JARVKF010000440">
    <property type="protein sequence ID" value="KAK9413279.1"/>
    <property type="molecule type" value="Genomic_DNA"/>
</dbReference>
<keyword evidence="2" id="KW-0560">Oxidoreductase</keyword>